<gene>
    <name evidence="2" type="ORF">ANCCAN_24527</name>
</gene>
<evidence type="ECO:0000313" key="2">
    <source>
        <dbReference type="EMBL" id="RCN29710.1"/>
    </source>
</evidence>
<reference evidence="2 3" key="1">
    <citation type="submission" date="2014-10" db="EMBL/GenBank/DDBJ databases">
        <title>Draft genome of the hookworm Ancylostoma caninum.</title>
        <authorList>
            <person name="Mitreva M."/>
        </authorList>
    </citation>
    <scope>NUCLEOTIDE SEQUENCE [LARGE SCALE GENOMIC DNA]</scope>
    <source>
        <strain evidence="2 3">Baltimore</strain>
    </source>
</reference>
<dbReference type="EMBL" id="JOJR01001813">
    <property type="protein sequence ID" value="RCN29710.1"/>
    <property type="molecule type" value="Genomic_DNA"/>
</dbReference>
<protein>
    <submittedName>
        <fullName evidence="2">Uncharacterized protein</fullName>
    </submittedName>
</protein>
<name>A0A368FFQ5_ANCCA</name>
<accession>A0A368FFQ5</accession>
<organism evidence="2 3">
    <name type="scientific">Ancylostoma caninum</name>
    <name type="common">Dog hookworm</name>
    <dbReference type="NCBI Taxonomy" id="29170"/>
    <lineage>
        <taxon>Eukaryota</taxon>
        <taxon>Metazoa</taxon>
        <taxon>Ecdysozoa</taxon>
        <taxon>Nematoda</taxon>
        <taxon>Chromadorea</taxon>
        <taxon>Rhabditida</taxon>
        <taxon>Rhabditina</taxon>
        <taxon>Rhabditomorpha</taxon>
        <taxon>Strongyloidea</taxon>
        <taxon>Ancylostomatidae</taxon>
        <taxon>Ancylostomatinae</taxon>
        <taxon>Ancylostoma</taxon>
    </lineage>
</organism>
<sequence length="56" mass="6309">MRKQPAPLPPAPKFKTLVSRAIRTGALERIKSESEDETNCSEKRESQVKQDGNQVK</sequence>
<comment type="caution">
    <text evidence="2">The sequence shown here is derived from an EMBL/GenBank/DDBJ whole genome shotgun (WGS) entry which is preliminary data.</text>
</comment>
<dbReference type="AlphaFoldDB" id="A0A368FFQ5"/>
<dbReference type="Proteomes" id="UP000252519">
    <property type="component" value="Unassembled WGS sequence"/>
</dbReference>
<proteinExistence type="predicted"/>
<evidence type="ECO:0000313" key="3">
    <source>
        <dbReference type="Proteomes" id="UP000252519"/>
    </source>
</evidence>
<evidence type="ECO:0000256" key="1">
    <source>
        <dbReference type="SAM" id="MobiDB-lite"/>
    </source>
</evidence>
<keyword evidence="3" id="KW-1185">Reference proteome</keyword>
<feature type="region of interest" description="Disordered" evidence="1">
    <location>
        <begin position="28"/>
        <end position="56"/>
    </location>
</feature>
<dbReference type="OrthoDB" id="5876932at2759"/>